<sequence>MPPLSEEMSEESIAELQILPRRTDSSNNLKEERSASAVVDRFSNLDKLLRMTTYVLKFLCDLWRFKEDNAPLLLAELLWIRKSQSSLHNFKKWKQQLGIFQDEA</sequence>
<dbReference type="EnsemblMetazoa" id="Aqu2.1.44456_001">
    <property type="protein sequence ID" value="Aqu2.1.44456_001"/>
    <property type="gene ID" value="Aqu2.1.44456"/>
</dbReference>
<evidence type="ECO:0000313" key="1">
    <source>
        <dbReference type="EnsemblMetazoa" id="Aqu2.1.44456_001"/>
    </source>
</evidence>
<reference evidence="1" key="1">
    <citation type="submission" date="2017-05" db="UniProtKB">
        <authorList>
            <consortium name="EnsemblMetazoa"/>
        </authorList>
    </citation>
    <scope>IDENTIFICATION</scope>
</reference>
<dbReference type="InParanoid" id="A0A1X7VX42"/>
<name>A0A1X7VX42_AMPQE</name>
<accession>A0A1X7VX42</accession>
<organism evidence="1">
    <name type="scientific">Amphimedon queenslandica</name>
    <name type="common">Sponge</name>
    <dbReference type="NCBI Taxonomy" id="400682"/>
    <lineage>
        <taxon>Eukaryota</taxon>
        <taxon>Metazoa</taxon>
        <taxon>Porifera</taxon>
        <taxon>Demospongiae</taxon>
        <taxon>Heteroscleromorpha</taxon>
        <taxon>Haplosclerida</taxon>
        <taxon>Niphatidae</taxon>
        <taxon>Amphimedon</taxon>
    </lineage>
</organism>
<dbReference type="AlphaFoldDB" id="A0A1X7VX42"/>
<proteinExistence type="predicted"/>
<protein>
    <submittedName>
        <fullName evidence="1">Uncharacterized protein</fullName>
    </submittedName>
</protein>